<dbReference type="Proteomes" id="UP000199024">
    <property type="component" value="Unassembled WGS sequence"/>
</dbReference>
<accession>A0A1I6MZX4</accession>
<dbReference type="OrthoDB" id="9815677at2"/>
<evidence type="ECO:0000256" key="2">
    <source>
        <dbReference type="HAMAP-Rule" id="MF_00795"/>
    </source>
</evidence>
<dbReference type="PANTHER" id="PTHR12598:SF0">
    <property type="entry name" value="COPPER HOMEOSTASIS PROTEIN CUTC HOMOLOG"/>
    <property type="match status" value="1"/>
</dbReference>
<dbReference type="AlphaFoldDB" id="A0A1I6MZX4"/>
<dbReference type="Pfam" id="PF03932">
    <property type="entry name" value="CutC"/>
    <property type="match status" value="1"/>
</dbReference>
<dbReference type="GO" id="GO:0005507">
    <property type="term" value="F:copper ion binding"/>
    <property type="evidence" value="ECO:0007669"/>
    <property type="project" value="TreeGrafter"/>
</dbReference>
<dbReference type="STRING" id="474950.SAMN05421771_4034"/>
<dbReference type="HAMAP" id="MF_00795">
    <property type="entry name" value="CutC"/>
    <property type="match status" value="1"/>
</dbReference>
<dbReference type="InterPro" id="IPR005627">
    <property type="entry name" value="CutC-like"/>
</dbReference>
<sequence length="226" mass="23883">MREIILEVCVEGVAACHAARDGGAARLEVCSALDVGGLTPSVDLVNEAIAQSGLPVHVMIRPRAGGFVYSETEFTTMLHEVDEAKPLGVAGVVFGVLRSDRTVDVERTRKLVDRARPMQVTFHRAFDDVVNLDEALEDVIATGCDRLLTSGGEPDVVAGASALARLVARSAGRIAIAAGGGLRLRDAAHLARVTGATHFHGSMTEGPQGRVDAVTVRRMLELLRGV</sequence>
<keyword evidence="2" id="KW-0963">Cytoplasm</keyword>
<comment type="similarity">
    <text evidence="1 2">Belongs to the CutC family.</text>
</comment>
<dbReference type="RefSeq" id="WP_089843187.1">
    <property type="nucleotide sequence ID" value="NZ_FOZL01000002.1"/>
</dbReference>
<dbReference type="InterPro" id="IPR036822">
    <property type="entry name" value="CutC-like_dom_sf"/>
</dbReference>
<evidence type="ECO:0000256" key="1">
    <source>
        <dbReference type="ARBA" id="ARBA00007768"/>
    </source>
</evidence>
<organism evidence="3 4">
    <name type="scientific">Granulicella pectinivorans</name>
    <dbReference type="NCBI Taxonomy" id="474950"/>
    <lineage>
        <taxon>Bacteria</taxon>
        <taxon>Pseudomonadati</taxon>
        <taxon>Acidobacteriota</taxon>
        <taxon>Terriglobia</taxon>
        <taxon>Terriglobales</taxon>
        <taxon>Acidobacteriaceae</taxon>
        <taxon>Granulicella</taxon>
    </lineage>
</organism>
<evidence type="ECO:0000313" key="3">
    <source>
        <dbReference type="EMBL" id="SFS21088.1"/>
    </source>
</evidence>
<comment type="caution">
    <text evidence="2">Once thought to be involved in copper homeostasis, experiments in E.coli have shown this is not the case.</text>
</comment>
<name>A0A1I6MZX4_9BACT</name>
<dbReference type="SUPFAM" id="SSF110395">
    <property type="entry name" value="CutC-like"/>
    <property type="match status" value="1"/>
</dbReference>
<gene>
    <name evidence="2" type="primary">cutC</name>
    <name evidence="3" type="ORF">SAMN05421771_4034</name>
</gene>
<dbReference type="GO" id="GO:0005737">
    <property type="term" value="C:cytoplasm"/>
    <property type="evidence" value="ECO:0007669"/>
    <property type="project" value="UniProtKB-SubCell"/>
</dbReference>
<protein>
    <recommendedName>
        <fullName evidence="2">PF03932 family protein CutC</fullName>
    </recommendedName>
</protein>
<dbReference type="Gene3D" id="3.20.20.380">
    <property type="entry name" value="Copper homeostasis (CutC) domain"/>
    <property type="match status" value="1"/>
</dbReference>
<proteinExistence type="inferred from homology"/>
<dbReference type="EMBL" id="FOZL01000002">
    <property type="protein sequence ID" value="SFS21088.1"/>
    <property type="molecule type" value="Genomic_DNA"/>
</dbReference>
<dbReference type="PANTHER" id="PTHR12598">
    <property type="entry name" value="COPPER HOMEOSTASIS PROTEIN CUTC"/>
    <property type="match status" value="1"/>
</dbReference>
<keyword evidence="4" id="KW-1185">Reference proteome</keyword>
<reference evidence="3 4" key="1">
    <citation type="submission" date="2016-10" db="EMBL/GenBank/DDBJ databases">
        <authorList>
            <person name="de Groot N.N."/>
        </authorList>
    </citation>
    <scope>NUCLEOTIDE SEQUENCE [LARGE SCALE GENOMIC DNA]</scope>
    <source>
        <strain evidence="3 4">DSM 21001</strain>
    </source>
</reference>
<evidence type="ECO:0000313" key="4">
    <source>
        <dbReference type="Proteomes" id="UP000199024"/>
    </source>
</evidence>
<comment type="subcellular location">
    <subcellularLocation>
        <location evidence="2">Cytoplasm</location>
    </subcellularLocation>
</comment>